<evidence type="ECO:0000313" key="3">
    <source>
        <dbReference type="EMBL" id="TYK03506.1"/>
    </source>
</evidence>
<evidence type="ECO:0000313" key="2">
    <source>
        <dbReference type="EMBL" id="KAA0042444.1"/>
    </source>
</evidence>
<dbReference type="AlphaFoldDB" id="A0A5A7TGA3"/>
<name>A0A5A7TGA3_CUCMM</name>
<dbReference type="GO" id="GO:0003964">
    <property type="term" value="F:RNA-directed DNA polymerase activity"/>
    <property type="evidence" value="ECO:0007669"/>
    <property type="project" value="UniProtKB-KW"/>
</dbReference>
<sequence length="391" mass="43862">MILIRPHLKLLLSQVCLSPSVLLVLMGRILRFWIQLILSIGCPLVSSTSKPLLECLQESYPSTSLISKVPLLVFGVMTYVHSHGLNQTKFITQLRCVCLLVFINNPINVSILLPISTLSPWMSLSSRIVIFFLVGLLKGDTGNEESSYVVPLESTSPTLVTLPNPNPHNTVLPTNQVPWIAYYRRNLKKEVGSPTAQPTPIQDSKQSRDQDMGEKGSVHEIEVMEKTAGDKAKQNHLGNLDEYDPSLGIPIGPMKVYLDSTTIPKNIHIALQCSEWKTAIVEEMRAFEKNKTWELCALPKGHKTMGCKWVFTLKYKADGTQANTGSGMMGCRPNDMPIKFNAKLGNSVDKFMQSPYEEHMEEVNRILRSKKHRVVARRSVEAEYKVEFGDI</sequence>
<reference evidence="4 5" key="1">
    <citation type="submission" date="2019-08" db="EMBL/GenBank/DDBJ databases">
        <title>Draft genome sequences of two oriental melons (Cucumis melo L. var makuwa).</title>
        <authorList>
            <person name="Kwon S.-Y."/>
        </authorList>
    </citation>
    <scope>NUCLEOTIDE SEQUENCE [LARGE SCALE GENOMIC DNA]</scope>
    <source>
        <strain evidence="5">cv. Chang Bougi</strain>
        <strain evidence="4">cv. SW 3</strain>
        <tissue evidence="2">Leaf</tissue>
    </source>
</reference>
<accession>A0A5A7TGA3</accession>
<dbReference type="Proteomes" id="UP000321393">
    <property type="component" value="Unassembled WGS sequence"/>
</dbReference>
<dbReference type="EMBL" id="SSTE01016048">
    <property type="protein sequence ID" value="KAA0042444.1"/>
    <property type="molecule type" value="Genomic_DNA"/>
</dbReference>
<organism evidence="2 4">
    <name type="scientific">Cucumis melo var. makuwa</name>
    <name type="common">Oriental melon</name>
    <dbReference type="NCBI Taxonomy" id="1194695"/>
    <lineage>
        <taxon>Eukaryota</taxon>
        <taxon>Viridiplantae</taxon>
        <taxon>Streptophyta</taxon>
        <taxon>Embryophyta</taxon>
        <taxon>Tracheophyta</taxon>
        <taxon>Spermatophyta</taxon>
        <taxon>Magnoliopsida</taxon>
        <taxon>eudicotyledons</taxon>
        <taxon>Gunneridae</taxon>
        <taxon>Pentapetalae</taxon>
        <taxon>rosids</taxon>
        <taxon>fabids</taxon>
        <taxon>Cucurbitales</taxon>
        <taxon>Cucurbitaceae</taxon>
        <taxon>Benincaseae</taxon>
        <taxon>Cucumis</taxon>
    </lineage>
</organism>
<keyword evidence="2" id="KW-0548">Nucleotidyltransferase</keyword>
<keyword evidence="2" id="KW-0695">RNA-directed DNA polymerase</keyword>
<comment type="caution">
    <text evidence="2">The sequence shown here is derived from an EMBL/GenBank/DDBJ whole genome shotgun (WGS) entry which is preliminary data.</text>
</comment>
<keyword evidence="2" id="KW-0808">Transferase</keyword>
<feature type="compositionally biased region" description="Polar residues" evidence="1">
    <location>
        <begin position="194"/>
        <end position="204"/>
    </location>
</feature>
<dbReference type="OrthoDB" id="1738989at2759"/>
<gene>
    <name evidence="3" type="ORF">E5676_scaffold121G001270</name>
    <name evidence="2" type="ORF">E6C27_scaffold266G00230</name>
</gene>
<dbReference type="EMBL" id="SSTD01014931">
    <property type="protein sequence ID" value="TYK03506.1"/>
    <property type="molecule type" value="Genomic_DNA"/>
</dbReference>
<proteinExistence type="predicted"/>
<feature type="compositionally biased region" description="Basic and acidic residues" evidence="1">
    <location>
        <begin position="205"/>
        <end position="217"/>
    </location>
</feature>
<protein>
    <submittedName>
        <fullName evidence="2">Reverse transcriptase</fullName>
    </submittedName>
</protein>
<feature type="region of interest" description="Disordered" evidence="1">
    <location>
        <begin position="190"/>
        <end position="217"/>
    </location>
</feature>
<evidence type="ECO:0000313" key="4">
    <source>
        <dbReference type="Proteomes" id="UP000321393"/>
    </source>
</evidence>
<evidence type="ECO:0000256" key="1">
    <source>
        <dbReference type="SAM" id="MobiDB-lite"/>
    </source>
</evidence>
<dbReference type="Proteomes" id="UP000321947">
    <property type="component" value="Unassembled WGS sequence"/>
</dbReference>
<evidence type="ECO:0000313" key="5">
    <source>
        <dbReference type="Proteomes" id="UP000321947"/>
    </source>
</evidence>